<dbReference type="EMBL" id="LR796484">
    <property type="protein sequence ID" value="CAB4148187.1"/>
    <property type="molecule type" value="Genomic_DNA"/>
</dbReference>
<organism evidence="2">
    <name type="scientific">uncultured Caudovirales phage</name>
    <dbReference type="NCBI Taxonomy" id="2100421"/>
    <lineage>
        <taxon>Viruses</taxon>
        <taxon>Duplodnaviria</taxon>
        <taxon>Heunggongvirae</taxon>
        <taxon>Uroviricota</taxon>
        <taxon>Caudoviricetes</taxon>
        <taxon>Peduoviridae</taxon>
        <taxon>Maltschvirus</taxon>
        <taxon>Maltschvirus maltsch</taxon>
    </lineage>
</organism>
<accession>A0A6J5NLZ4</accession>
<sequence length="47" mass="5333">MMTYTYTPIIHEGEVVGILRNEDKAAIPLDLANSDYQAYLKSLEESE</sequence>
<gene>
    <name evidence="1" type="ORF">UFOVP429_141</name>
    <name evidence="2" type="ORF">UFOVP696_26</name>
</gene>
<name>A0A6J5NLZ4_9CAUD</name>
<evidence type="ECO:0000313" key="2">
    <source>
        <dbReference type="EMBL" id="CAB4158145.1"/>
    </source>
</evidence>
<evidence type="ECO:0000313" key="1">
    <source>
        <dbReference type="EMBL" id="CAB4148187.1"/>
    </source>
</evidence>
<reference evidence="2" key="1">
    <citation type="submission" date="2020-04" db="EMBL/GenBank/DDBJ databases">
        <authorList>
            <person name="Chiriac C."/>
            <person name="Salcher M."/>
            <person name="Ghai R."/>
            <person name="Kavagutti S V."/>
        </authorList>
    </citation>
    <scope>NUCLEOTIDE SEQUENCE</scope>
</reference>
<protein>
    <submittedName>
        <fullName evidence="2">Uncharacterized protein</fullName>
    </submittedName>
</protein>
<dbReference type="EMBL" id="LR796666">
    <property type="protein sequence ID" value="CAB4158145.1"/>
    <property type="molecule type" value="Genomic_DNA"/>
</dbReference>
<proteinExistence type="predicted"/>